<dbReference type="PANTHER" id="PTHR10472:SF5">
    <property type="entry name" value="D-AMINOACYL-TRNA DEACYLASE 1"/>
    <property type="match status" value="1"/>
</dbReference>
<keyword evidence="5" id="KW-0963">Cytoplasm</keyword>
<dbReference type="PANTHER" id="PTHR10472">
    <property type="entry name" value="D-TYROSYL-TRNA TYR DEACYLASE"/>
    <property type="match status" value="1"/>
</dbReference>
<name>A0AAW1TEL3_9CHLO</name>
<dbReference type="AlphaFoldDB" id="A0AAW1TEL3"/>
<dbReference type="InterPro" id="IPR023509">
    <property type="entry name" value="DTD-like_sf"/>
</dbReference>
<sequence length="197" mass="21891">MPHLTLLSTVRPIKVARRCRRSRGLLAMKAVVQRVKSASVHVDGQQISAIKEGLLCLIGVTAKDNANDCDYILRKILNTRIFQNPANDRPWDMNPLVCAQDGLSLPAFQALSEVMQKEFGVLLVSQFTLCGVMKGNKPDYHLAMPPTDARTFYADFVEMVKQKYAADRVHNGEFGAMMDVSLVNDGPVTLIFDSQSH</sequence>
<evidence type="ECO:0000256" key="3">
    <source>
        <dbReference type="ARBA" id="ARBA00047676"/>
    </source>
</evidence>
<evidence type="ECO:0000256" key="5">
    <source>
        <dbReference type="RuleBase" id="RU003470"/>
    </source>
</evidence>
<comment type="catalytic activity">
    <reaction evidence="4">
        <text>a D-aminoacyl-tRNA + H2O = a tRNA + a D-alpha-amino acid + H(+)</text>
        <dbReference type="Rhea" id="RHEA:13953"/>
        <dbReference type="Rhea" id="RHEA-COMP:10123"/>
        <dbReference type="Rhea" id="RHEA-COMP:10124"/>
        <dbReference type="ChEBI" id="CHEBI:15377"/>
        <dbReference type="ChEBI" id="CHEBI:15378"/>
        <dbReference type="ChEBI" id="CHEBI:59871"/>
        <dbReference type="ChEBI" id="CHEBI:78442"/>
        <dbReference type="ChEBI" id="CHEBI:79333"/>
        <dbReference type="EC" id="3.1.1.96"/>
    </reaction>
</comment>
<evidence type="ECO:0000256" key="4">
    <source>
        <dbReference type="ARBA" id="ARBA00048018"/>
    </source>
</evidence>
<comment type="subcellular location">
    <subcellularLocation>
        <location evidence="5">Cytoplasm</location>
    </subcellularLocation>
</comment>
<dbReference type="FunFam" id="3.50.80.10:FF:000001">
    <property type="entry name" value="D-aminoacyl-tRNA deacylase"/>
    <property type="match status" value="1"/>
</dbReference>
<protein>
    <recommendedName>
        <fullName evidence="2 5">D-aminoacyl-tRNA deacylase</fullName>
        <ecNumber evidence="2 5">3.1.1.96</ecNumber>
    </recommendedName>
</protein>
<gene>
    <name evidence="6" type="ORF">WJX84_009873</name>
</gene>
<dbReference type="SUPFAM" id="SSF69500">
    <property type="entry name" value="DTD-like"/>
    <property type="match status" value="1"/>
</dbReference>
<dbReference type="InterPro" id="IPR003732">
    <property type="entry name" value="Daa-tRNA_deacyls_DTD"/>
</dbReference>
<dbReference type="EC" id="3.1.1.96" evidence="2 5"/>
<organism evidence="6 7">
    <name type="scientific">Apatococcus fuscideae</name>
    <dbReference type="NCBI Taxonomy" id="2026836"/>
    <lineage>
        <taxon>Eukaryota</taxon>
        <taxon>Viridiplantae</taxon>
        <taxon>Chlorophyta</taxon>
        <taxon>core chlorophytes</taxon>
        <taxon>Trebouxiophyceae</taxon>
        <taxon>Chlorellales</taxon>
        <taxon>Chlorellaceae</taxon>
        <taxon>Apatococcus</taxon>
    </lineage>
</organism>
<dbReference type="NCBIfam" id="TIGR00256">
    <property type="entry name" value="D-aminoacyl-tRNA deacylase"/>
    <property type="match status" value="1"/>
</dbReference>
<reference evidence="6 7" key="1">
    <citation type="journal article" date="2024" name="Nat. Commun.">
        <title>Phylogenomics reveals the evolutionary origins of lichenization in chlorophyte algae.</title>
        <authorList>
            <person name="Puginier C."/>
            <person name="Libourel C."/>
            <person name="Otte J."/>
            <person name="Skaloud P."/>
            <person name="Haon M."/>
            <person name="Grisel S."/>
            <person name="Petersen M."/>
            <person name="Berrin J.G."/>
            <person name="Delaux P.M."/>
            <person name="Dal Grande F."/>
            <person name="Keller J."/>
        </authorList>
    </citation>
    <scope>NUCLEOTIDE SEQUENCE [LARGE SCALE GENOMIC DNA]</scope>
    <source>
        <strain evidence="6 7">SAG 2523</strain>
    </source>
</reference>
<dbReference type="Gene3D" id="3.50.80.10">
    <property type="entry name" value="D-tyrosyl-tRNA(Tyr) deacylase"/>
    <property type="match status" value="1"/>
</dbReference>
<dbReference type="EMBL" id="JALJOV010000051">
    <property type="protein sequence ID" value="KAK9868000.1"/>
    <property type="molecule type" value="Genomic_DNA"/>
</dbReference>
<comment type="catalytic activity">
    <reaction evidence="3">
        <text>glycyl-tRNA(Ala) + H2O = tRNA(Ala) + glycine + H(+)</text>
        <dbReference type="Rhea" id="RHEA:53744"/>
        <dbReference type="Rhea" id="RHEA-COMP:9657"/>
        <dbReference type="Rhea" id="RHEA-COMP:13640"/>
        <dbReference type="ChEBI" id="CHEBI:15377"/>
        <dbReference type="ChEBI" id="CHEBI:15378"/>
        <dbReference type="ChEBI" id="CHEBI:57305"/>
        <dbReference type="ChEBI" id="CHEBI:78442"/>
        <dbReference type="ChEBI" id="CHEBI:78522"/>
        <dbReference type="EC" id="3.1.1.96"/>
    </reaction>
</comment>
<evidence type="ECO:0000256" key="2">
    <source>
        <dbReference type="ARBA" id="ARBA00013056"/>
    </source>
</evidence>
<proteinExistence type="inferred from homology"/>
<accession>A0AAW1TEL3</accession>
<keyword evidence="7" id="KW-1185">Reference proteome</keyword>
<dbReference type="GO" id="GO:0005737">
    <property type="term" value="C:cytoplasm"/>
    <property type="evidence" value="ECO:0007669"/>
    <property type="project" value="UniProtKB-SubCell"/>
</dbReference>
<evidence type="ECO:0000313" key="7">
    <source>
        <dbReference type="Proteomes" id="UP001485043"/>
    </source>
</evidence>
<evidence type="ECO:0000256" key="1">
    <source>
        <dbReference type="ARBA" id="ARBA00009673"/>
    </source>
</evidence>
<comment type="similarity">
    <text evidence="1 5">Belongs to the DTD family.</text>
</comment>
<dbReference type="GO" id="GO:0000049">
    <property type="term" value="F:tRNA binding"/>
    <property type="evidence" value="ECO:0007669"/>
    <property type="project" value="UniProtKB-KW"/>
</dbReference>
<dbReference type="Proteomes" id="UP001485043">
    <property type="component" value="Unassembled WGS sequence"/>
</dbReference>
<comment type="caution">
    <text evidence="6">The sequence shown here is derived from an EMBL/GenBank/DDBJ whole genome shotgun (WGS) entry which is preliminary data.</text>
</comment>
<keyword evidence="5" id="KW-0820">tRNA-binding</keyword>
<dbReference type="GO" id="GO:0051500">
    <property type="term" value="F:D-tyrosyl-tRNA(Tyr) deacylase activity"/>
    <property type="evidence" value="ECO:0007669"/>
    <property type="project" value="TreeGrafter"/>
</dbReference>
<keyword evidence="5" id="KW-0378">Hydrolase</keyword>
<keyword evidence="5" id="KW-0694">RNA-binding</keyword>
<dbReference type="Pfam" id="PF02580">
    <property type="entry name" value="Tyr_Deacylase"/>
    <property type="match status" value="1"/>
</dbReference>
<evidence type="ECO:0000313" key="6">
    <source>
        <dbReference type="EMBL" id="KAK9868000.1"/>
    </source>
</evidence>